<gene>
    <name evidence="1" type="ORF">OBE_08904</name>
</gene>
<comment type="caution">
    <text evidence="1">The sequence shown here is derived from an EMBL/GenBank/DDBJ whole genome shotgun (WGS) entry which is preliminary data.</text>
</comment>
<reference evidence="1" key="1">
    <citation type="journal article" date="2013" name="Environ. Microbiol.">
        <title>Microbiota from the distal guts of lean and obese adolescents exhibit partial functional redundancy besides clear differences in community structure.</title>
        <authorList>
            <person name="Ferrer M."/>
            <person name="Ruiz A."/>
            <person name="Lanza F."/>
            <person name="Haange S.B."/>
            <person name="Oberbach A."/>
            <person name="Till H."/>
            <person name="Bargiela R."/>
            <person name="Campoy C."/>
            <person name="Segura M.T."/>
            <person name="Richter M."/>
            <person name="von Bergen M."/>
            <person name="Seifert J."/>
            <person name="Suarez A."/>
        </authorList>
    </citation>
    <scope>NUCLEOTIDE SEQUENCE</scope>
</reference>
<dbReference type="AlphaFoldDB" id="K1TMN5"/>
<name>K1TMN5_9ZZZZ</name>
<dbReference type="EMBL" id="AJWZ01006158">
    <property type="protein sequence ID" value="EKC60576.1"/>
    <property type="molecule type" value="Genomic_DNA"/>
</dbReference>
<proteinExistence type="predicted"/>
<accession>K1TMN5</accession>
<evidence type="ECO:0000313" key="1">
    <source>
        <dbReference type="EMBL" id="EKC60576.1"/>
    </source>
</evidence>
<protein>
    <submittedName>
        <fullName evidence="1">Uncharacterized protein</fullName>
    </submittedName>
</protein>
<sequence length="124" mass="14763">MIIDWRKADGSIDYYVNYILDKKRGSLIISGDLGDCIATWYNAVSPRQMRSYLKDVHYFTSKFQCSTDKYIYDPDSAFEDIKYQLKDYMKLEPEELLNACRKHLWYSVETEEELWDAVKSDIDE</sequence>
<organism evidence="1">
    <name type="scientific">human gut metagenome</name>
    <dbReference type="NCBI Taxonomy" id="408170"/>
    <lineage>
        <taxon>unclassified sequences</taxon>
        <taxon>metagenomes</taxon>
        <taxon>organismal metagenomes</taxon>
    </lineage>
</organism>